<accession>A0A0K2V5M7</accession>
<name>A0A0K2V5M7_LEPSM</name>
<reference evidence="2" key="1">
    <citation type="submission" date="2014-05" db="EMBL/GenBank/DDBJ databases">
        <authorList>
            <person name="Chronopoulou M."/>
        </authorList>
    </citation>
    <scope>NUCLEOTIDE SEQUENCE</scope>
    <source>
        <tissue evidence="2">Whole organism</tissue>
    </source>
</reference>
<feature type="non-terminal residue" evidence="2">
    <location>
        <position position="1"/>
    </location>
</feature>
<protein>
    <submittedName>
        <fullName evidence="2">Uncharacterized protein</fullName>
    </submittedName>
</protein>
<organism evidence="2">
    <name type="scientific">Lepeophtheirus salmonis</name>
    <name type="common">Salmon louse</name>
    <name type="synonym">Caligus salmonis</name>
    <dbReference type="NCBI Taxonomy" id="72036"/>
    <lineage>
        <taxon>Eukaryota</taxon>
        <taxon>Metazoa</taxon>
        <taxon>Ecdysozoa</taxon>
        <taxon>Arthropoda</taxon>
        <taxon>Crustacea</taxon>
        <taxon>Multicrustacea</taxon>
        <taxon>Hexanauplia</taxon>
        <taxon>Copepoda</taxon>
        <taxon>Siphonostomatoida</taxon>
        <taxon>Caligidae</taxon>
        <taxon>Lepeophtheirus</taxon>
    </lineage>
</organism>
<feature type="region of interest" description="Disordered" evidence="1">
    <location>
        <begin position="32"/>
        <end position="53"/>
    </location>
</feature>
<dbReference type="EMBL" id="HACA01028269">
    <property type="protein sequence ID" value="CDW45630.1"/>
    <property type="molecule type" value="Transcribed_RNA"/>
</dbReference>
<evidence type="ECO:0000256" key="1">
    <source>
        <dbReference type="SAM" id="MobiDB-lite"/>
    </source>
</evidence>
<proteinExistence type="predicted"/>
<dbReference type="AlphaFoldDB" id="A0A0K2V5M7"/>
<sequence length="84" mass="9488">RGRTEAQLALMNSEDKLFNSFKITTFRESTFGPSKTHQTAMPRGFMSDEDKVRKSPGQKASMFSLQKCCTFWDVCTGAPSWVNT</sequence>
<evidence type="ECO:0000313" key="2">
    <source>
        <dbReference type="EMBL" id="CDW45630.1"/>
    </source>
</evidence>